<dbReference type="Proteomes" id="UP001497522">
    <property type="component" value="Chromosome 2"/>
</dbReference>
<comment type="similarity">
    <text evidence="1 4">Belongs to the annexin family.</text>
</comment>
<evidence type="ECO:0000313" key="6">
    <source>
        <dbReference type="Proteomes" id="UP001497522"/>
    </source>
</evidence>
<keyword evidence="2 4" id="KW-0677">Repeat</keyword>
<proteinExistence type="inferred from homology"/>
<evidence type="ECO:0000256" key="1">
    <source>
        <dbReference type="ARBA" id="ARBA00007831"/>
    </source>
</evidence>
<comment type="domain">
    <text evidence="4">A pair of annexin repeats may form one binding site for calcium and phospholipid.</text>
</comment>
<dbReference type="PRINTS" id="PR00196">
    <property type="entry name" value="ANNEXIN"/>
</dbReference>
<reference evidence="5 6" key="1">
    <citation type="submission" date="2024-03" db="EMBL/GenBank/DDBJ databases">
        <authorList>
            <consortium name="ELIXIR-Norway"/>
            <consortium name="Elixir Norway"/>
        </authorList>
    </citation>
    <scope>NUCLEOTIDE SEQUENCE [LARGE SCALE GENOMIC DNA]</scope>
</reference>
<keyword evidence="6" id="KW-1185">Reference proteome</keyword>
<protein>
    <recommendedName>
        <fullName evidence="4">Annexin</fullName>
    </recommendedName>
</protein>
<keyword evidence="4" id="KW-0106">Calcium</keyword>
<dbReference type="EMBL" id="OZ023703">
    <property type="protein sequence ID" value="CAK9870598.1"/>
    <property type="molecule type" value="Genomic_DNA"/>
</dbReference>
<dbReference type="PROSITE" id="PS51897">
    <property type="entry name" value="ANNEXIN_2"/>
    <property type="match status" value="4"/>
</dbReference>
<keyword evidence="3 4" id="KW-0041">Annexin</keyword>
<dbReference type="SMART" id="SM00335">
    <property type="entry name" value="ANX"/>
    <property type="match status" value="4"/>
</dbReference>
<evidence type="ECO:0000256" key="3">
    <source>
        <dbReference type="ARBA" id="ARBA00023216"/>
    </source>
</evidence>
<evidence type="ECO:0000313" key="5">
    <source>
        <dbReference type="EMBL" id="CAK9870598.1"/>
    </source>
</evidence>
<evidence type="ECO:0000256" key="2">
    <source>
        <dbReference type="ARBA" id="ARBA00022737"/>
    </source>
</evidence>
<dbReference type="InterPro" id="IPR037104">
    <property type="entry name" value="Annexin_sf"/>
</dbReference>
<accession>A0ABP1B6F9</accession>
<dbReference type="Gene3D" id="1.10.220.10">
    <property type="entry name" value="Annexin"/>
    <property type="match status" value="4"/>
</dbReference>
<dbReference type="PANTHER" id="PTHR10502">
    <property type="entry name" value="ANNEXIN"/>
    <property type="match status" value="1"/>
</dbReference>
<dbReference type="InterPro" id="IPR018502">
    <property type="entry name" value="Annexin_repeat"/>
</dbReference>
<dbReference type="PROSITE" id="PS00223">
    <property type="entry name" value="ANNEXIN_1"/>
    <property type="match status" value="2"/>
</dbReference>
<evidence type="ECO:0000256" key="4">
    <source>
        <dbReference type="RuleBase" id="RU003540"/>
    </source>
</evidence>
<keyword evidence="4" id="KW-0111">Calcium/phospholipid-binding</keyword>
<dbReference type="Pfam" id="PF00191">
    <property type="entry name" value="Annexin"/>
    <property type="match status" value="4"/>
</dbReference>
<organism evidence="5 6">
    <name type="scientific">Sphagnum jensenii</name>
    <dbReference type="NCBI Taxonomy" id="128206"/>
    <lineage>
        <taxon>Eukaryota</taxon>
        <taxon>Viridiplantae</taxon>
        <taxon>Streptophyta</taxon>
        <taxon>Embryophyta</taxon>
        <taxon>Bryophyta</taxon>
        <taxon>Sphagnophytina</taxon>
        <taxon>Sphagnopsida</taxon>
        <taxon>Sphagnales</taxon>
        <taxon>Sphagnaceae</taxon>
        <taxon>Sphagnum</taxon>
    </lineage>
</organism>
<dbReference type="SUPFAM" id="SSF47874">
    <property type="entry name" value="Annexin"/>
    <property type="match status" value="1"/>
</dbReference>
<name>A0ABP1B6F9_9BRYO</name>
<gene>
    <name evidence="5" type="ORF">CSSPJE1EN2_LOCUS13266</name>
</gene>
<dbReference type="InterPro" id="IPR001464">
    <property type="entry name" value="Annexin"/>
</dbReference>
<dbReference type="PANTHER" id="PTHR10502:SF102">
    <property type="entry name" value="ANNEXIN B11"/>
    <property type="match status" value="1"/>
</dbReference>
<dbReference type="InterPro" id="IPR018252">
    <property type="entry name" value="Annexin_repeat_CS"/>
</dbReference>
<sequence>MSTITVPQYLNLQEDCSALRQAFRGIGCDEKKVISILGHRTQAQRLAIADAYQRQFGENLSKRLKSELHSNLERAVLLWMMNSADRDAVLLHDSMSGLGTKDTALIGIVCTRTPSQLYIIKQAYYNLYHRTLEHAIDADTSGNYRKLLLEIVKGNRSESLGVDRQLALADAHALYKAGEGRWGTNEDTFIHILATRSAAHLTTVSQYYLQTFGHSLEKAIKKETSGHFEDALLAVVQSTCYPAKFFAQELYRSMKGLGTDNSSLIWVVTTRAEIDMHYIKAEFANMYNKTLEHMIAGDTSGNYRQFLLTLVGGA</sequence>